<protein>
    <submittedName>
        <fullName evidence="1">Uncharacterized protein</fullName>
    </submittedName>
</protein>
<proteinExistence type="predicted"/>
<reference evidence="1" key="2">
    <citation type="submission" date="2023-05" db="EMBL/GenBank/DDBJ databases">
        <authorList>
            <consortium name="Lawrence Berkeley National Laboratory"/>
            <person name="Steindorff A."/>
            <person name="Hensen N."/>
            <person name="Bonometti L."/>
            <person name="Westerberg I."/>
            <person name="Brannstrom I.O."/>
            <person name="Guillou S."/>
            <person name="Cros-Aarteil S."/>
            <person name="Calhoun S."/>
            <person name="Haridas S."/>
            <person name="Kuo A."/>
            <person name="Mondo S."/>
            <person name="Pangilinan J."/>
            <person name="Riley R."/>
            <person name="Labutti K."/>
            <person name="Andreopoulos B."/>
            <person name="Lipzen A."/>
            <person name="Chen C."/>
            <person name="Yanf M."/>
            <person name="Daum C."/>
            <person name="Ng V."/>
            <person name="Clum A."/>
            <person name="Ohm R."/>
            <person name="Martin F."/>
            <person name="Silar P."/>
            <person name="Natvig D."/>
            <person name="Lalanne C."/>
            <person name="Gautier V."/>
            <person name="Ament-Velasquez S.L."/>
            <person name="Kruys A."/>
            <person name="Hutchinson M.I."/>
            <person name="Powell A.J."/>
            <person name="Barry K."/>
            <person name="Miller A.N."/>
            <person name="Grigoriev I.V."/>
            <person name="Debuchy R."/>
            <person name="Gladieux P."/>
            <person name="Thoren M.H."/>
            <person name="Johannesson H."/>
        </authorList>
    </citation>
    <scope>NUCLEOTIDE SEQUENCE</scope>
    <source>
        <strain evidence="1">CBS 508.74</strain>
    </source>
</reference>
<dbReference type="EMBL" id="MU853360">
    <property type="protein sequence ID" value="KAK4108821.1"/>
    <property type="molecule type" value="Genomic_DNA"/>
</dbReference>
<evidence type="ECO:0000313" key="1">
    <source>
        <dbReference type="EMBL" id="KAK4108821.1"/>
    </source>
</evidence>
<organism evidence="1 2">
    <name type="scientific">Canariomyces notabilis</name>
    <dbReference type="NCBI Taxonomy" id="2074819"/>
    <lineage>
        <taxon>Eukaryota</taxon>
        <taxon>Fungi</taxon>
        <taxon>Dikarya</taxon>
        <taxon>Ascomycota</taxon>
        <taxon>Pezizomycotina</taxon>
        <taxon>Sordariomycetes</taxon>
        <taxon>Sordariomycetidae</taxon>
        <taxon>Sordariales</taxon>
        <taxon>Chaetomiaceae</taxon>
        <taxon>Canariomyces</taxon>
    </lineage>
</organism>
<name>A0AAN6T931_9PEZI</name>
<sequence length="156" mass="16642">MMHHHPLPPHHRPVSTFGASSKVLLQGTHSVLSPAVPDGAQVPSLSTHSEVERNFVNFPHLGPLNHVTACSKQQTLRSGASGSTQWTCSTRLNEMYFASGGRGRGMSKATRSPLDPRTLTSLERALRGQPGAPSYGIKMGVSATFCTHSPPFASST</sequence>
<reference evidence="1" key="1">
    <citation type="journal article" date="2023" name="Mol. Phylogenet. Evol.">
        <title>Genome-scale phylogeny and comparative genomics of the fungal order Sordariales.</title>
        <authorList>
            <person name="Hensen N."/>
            <person name="Bonometti L."/>
            <person name="Westerberg I."/>
            <person name="Brannstrom I.O."/>
            <person name="Guillou S."/>
            <person name="Cros-Aarteil S."/>
            <person name="Calhoun S."/>
            <person name="Haridas S."/>
            <person name="Kuo A."/>
            <person name="Mondo S."/>
            <person name="Pangilinan J."/>
            <person name="Riley R."/>
            <person name="LaButti K."/>
            <person name="Andreopoulos B."/>
            <person name="Lipzen A."/>
            <person name="Chen C."/>
            <person name="Yan M."/>
            <person name="Daum C."/>
            <person name="Ng V."/>
            <person name="Clum A."/>
            <person name="Steindorff A."/>
            <person name="Ohm R.A."/>
            <person name="Martin F."/>
            <person name="Silar P."/>
            <person name="Natvig D.O."/>
            <person name="Lalanne C."/>
            <person name="Gautier V."/>
            <person name="Ament-Velasquez S.L."/>
            <person name="Kruys A."/>
            <person name="Hutchinson M.I."/>
            <person name="Powell A.J."/>
            <person name="Barry K."/>
            <person name="Miller A.N."/>
            <person name="Grigoriev I.V."/>
            <person name="Debuchy R."/>
            <person name="Gladieux P."/>
            <person name="Hiltunen Thoren M."/>
            <person name="Johannesson H."/>
        </authorList>
    </citation>
    <scope>NUCLEOTIDE SEQUENCE</scope>
    <source>
        <strain evidence="1">CBS 508.74</strain>
    </source>
</reference>
<keyword evidence="2" id="KW-1185">Reference proteome</keyword>
<comment type="caution">
    <text evidence="1">The sequence shown here is derived from an EMBL/GenBank/DDBJ whole genome shotgun (WGS) entry which is preliminary data.</text>
</comment>
<gene>
    <name evidence="1" type="ORF">N656DRAFT_375893</name>
</gene>
<dbReference type="RefSeq" id="XP_064666391.1">
    <property type="nucleotide sequence ID" value="XM_064809438.1"/>
</dbReference>
<dbReference type="GeneID" id="89933562"/>
<accession>A0AAN6T931</accession>
<evidence type="ECO:0000313" key="2">
    <source>
        <dbReference type="Proteomes" id="UP001302812"/>
    </source>
</evidence>
<dbReference type="AlphaFoldDB" id="A0AAN6T931"/>
<dbReference type="Proteomes" id="UP001302812">
    <property type="component" value="Unassembled WGS sequence"/>
</dbReference>